<feature type="transmembrane region" description="Helical" evidence="1">
    <location>
        <begin position="6"/>
        <end position="30"/>
    </location>
</feature>
<name>A0A367ZM03_9BACT</name>
<dbReference type="AlphaFoldDB" id="A0A367ZM03"/>
<proteinExistence type="predicted"/>
<reference evidence="2 3" key="1">
    <citation type="submission" date="2018-05" db="EMBL/GenBank/DDBJ databases">
        <title>A metagenomic window into the 2 km-deep terrestrial subsurface aquifer revealed taxonomically and functionally diverse microbial community comprising novel uncultured bacterial lineages.</title>
        <authorList>
            <person name="Kadnikov V.V."/>
            <person name="Mardanov A.V."/>
            <person name="Beletsky A.V."/>
            <person name="Banks D."/>
            <person name="Pimenov N.V."/>
            <person name="Frank Y.A."/>
            <person name="Karnachuk O.V."/>
            <person name="Ravin N.V."/>
        </authorList>
    </citation>
    <scope>NUCLEOTIDE SEQUENCE [LARGE SCALE GENOMIC DNA]</scope>
    <source>
        <strain evidence="2">BY5</strain>
    </source>
</reference>
<evidence type="ECO:0008006" key="4">
    <source>
        <dbReference type="Google" id="ProtNLM"/>
    </source>
</evidence>
<keyword evidence="1" id="KW-0812">Transmembrane</keyword>
<protein>
    <recommendedName>
        <fullName evidence="4">Prepilin-type N-terminal cleavage/methylation domain-containing protein</fullName>
    </recommendedName>
</protein>
<dbReference type="Proteomes" id="UP000252355">
    <property type="component" value="Unassembled WGS sequence"/>
</dbReference>
<accession>A0A367ZM03</accession>
<evidence type="ECO:0000313" key="3">
    <source>
        <dbReference type="Proteomes" id="UP000252355"/>
    </source>
</evidence>
<gene>
    <name evidence="2" type="ORF">OZSIB_0269</name>
</gene>
<evidence type="ECO:0000313" key="2">
    <source>
        <dbReference type="EMBL" id="RCK79155.1"/>
    </source>
</evidence>
<dbReference type="PROSITE" id="PS00409">
    <property type="entry name" value="PROKAR_NTER_METHYL"/>
    <property type="match status" value="1"/>
</dbReference>
<sequence>MRPRTGFTLIEIVVVALMVTLVSGILYKLFSGTFSNFFKSQTKLTNLRAASILLEHLKHDLRLATIPTSDATKPKIASTSNSLTFRFQIQDGSRKMVTYDFKDGVVQRLEEGKTNRLISQAKVSQFSISEQMLGTTKYLKVEIEVDDDLDEEKRSASSKGNKVRMSAVLFPRFFQTFADKEEEYWAKARQLAGGSS</sequence>
<comment type="caution">
    <text evidence="2">The sequence shown here is derived from an EMBL/GenBank/DDBJ whole genome shotgun (WGS) entry which is preliminary data.</text>
</comment>
<keyword evidence="1" id="KW-1133">Transmembrane helix</keyword>
<organism evidence="2 3">
    <name type="scientific">Candidatus Ozemobacter sibiricus</name>
    <dbReference type="NCBI Taxonomy" id="2268124"/>
    <lineage>
        <taxon>Bacteria</taxon>
        <taxon>Candidatus Ozemobacteria</taxon>
        <taxon>Candidatus Ozemobacterales</taxon>
        <taxon>Candidatus Ozemobacteraceae</taxon>
        <taxon>Candidatus Ozemobacter</taxon>
    </lineage>
</organism>
<keyword evidence="1" id="KW-0472">Membrane</keyword>
<evidence type="ECO:0000256" key="1">
    <source>
        <dbReference type="SAM" id="Phobius"/>
    </source>
</evidence>
<dbReference type="EMBL" id="QOQW01000015">
    <property type="protein sequence ID" value="RCK79155.1"/>
    <property type="molecule type" value="Genomic_DNA"/>
</dbReference>
<dbReference type="InterPro" id="IPR012902">
    <property type="entry name" value="N_methyl_site"/>
</dbReference>